<dbReference type="SUPFAM" id="SSF53474">
    <property type="entry name" value="alpha/beta-Hydrolases"/>
    <property type="match status" value="1"/>
</dbReference>
<dbReference type="Proteomes" id="UP000494106">
    <property type="component" value="Unassembled WGS sequence"/>
</dbReference>
<dbReference type="EMBL" id="CADEBC010000592">
    <property type="protein sequence ID" value="CAB3257712.1"/>
    <property type="molecule type" value="Genomic_DNA"/>
</dbReference>
<evidence type="ECO:0000256" key="1">
    <source>
        <dbReference type="ARBA" id="ARBA00023180"/>
    </source>
</evidence>
<name>A0A8S1B7L5_ARCPL</name>
<dbReference type="Gene3D" id="3.40.50.1820">
    <property type="entry name" value="alpha/beta hydrolase"/>
    <property type="match status" value="1"/>
</dbReference>
<feature type="domain" description="Carboxylesterase type B" evidence="2">
    <location>
        <begin position="30"/>
        <end position="553"/>
    </location>
</feature>
<proteinExistence type="predicted"/>
<dbReference type="PANTHER" id="PTHR11559">
    <property type="entry name" value="CARBOXYLESTERASE"/>
    <property type="match status" value="1"/>
</dbReference>
<dbReference type="Pfam" id="PF00135">
    <property type="entry name" value="COesterase"/>
    <property type="match status" value="1"/>
</dbReference>
<organism evidence="3 4">
    <name type="scientific">Arctia plantaginis</name>
    <name type="common">Wood tiger moth</name>
    <name type="synonym">Phalaena plantaginis</name>
    <dbReference type="NCBI Taxonomy" id="874455"/>
    <lineage>
        <taxon>Eukaryota</taxon>
        <taxon>Metazoa</taxon>
        <taxon>Ecdysozoa</taxon>
        <taxon>Arthropoda</taxon>
        <taxon>Hexapoda</taxon>
        <taxon>Insecta</taxon>
        <taxon>Pterygota</taxon>
        <taxon>Neoptera</taxon>
        <taxon>Endopterygota</taxon>
        <taxon>Lepidoptera</taxon>
        <taxon>Glossata</taxon>
        <taxon>Ditrysia</taxon>
        <taxon>Noctuoidea</taxon>
        <taxon>Erebidae</taxon>
        <taxon>Arctiinae</taxon>
        <taxon>Arctia</taxon>
    </lineage>
</organism>
<evidence type="ECO:0000313" key="4">
    <source>
        <dbReference type="Proteomes" id="UP000494106"/>
    </source>
</evidence>
<gene>
    <name evidence="3" type="ORF">APLA_LOCUS16104</name>
</gene>
<dbReference type="AlphaFoldDB" id="A0A8S1B7L5"/>
<protein>
    <recommendedName>
        <fullName evidence="2">Carboxylesterase type B domain-containing protein</fullName>
    </recommendedName>
</protein>
<sequence>MRKNKKKLFSQQSNKVFKKMTSTSEDLKCILETKDGPICGYIDKIESRTYYKFKSIPYAKPPIGKLRFMPPTPLQPWKDILNCTNDAPLPICPSLDKESLYSITGSEDCLYLEVSTPNIKPKEPMPVMFWIGSYSFAYYIDNISTLSVLTNDHNVIFVKCGFRLGPFGFLSINDYVAPGNCGLKDLIMALKWVQRNISVFGGDPNNVTILGDASGGAIVHFMMLSPMATGLFHKAIIKSASALNNWAFTKNPCQPVMELAKHLNIKTTSTVEIVDELRSMSACEIMTAFKKMSLEIRNGVNNDVIDTVFKPCIEIEFEGQPAFLTKSPVLIMNSGNFHKVPLMIGSNNIADANLKLMNKDTVNFDKINDNVCLLVPRSLAAEDKLSKNIGHQLLKFYLGGDARLTNDTTTQYLQLISDYYFSYYVNKSVRIHTEVAPEIPIYYFIINRAPEWAMPKEVNFLGALEQSDKFPIVFRIEMPKNGKHCRDLELTRKKVLKMWSNFAKFGNPTPDDNDPLLQITWDPVENKDRLNYLCIGSEITKGRNPFHERMKFWDKLHQDHKFLRTLVYLNDIGCSW</sequence>
<reference evidence="3 4" key="1">
    <citation type="submission" date="2020-04" db="EMBL/GenBank/DDBJ databases">
        <authorList>
            <person name="Wallbank WR R."/>
            <person name="Pardo Diaz C."/>
            <person name="Kozak K."/>
            <person name="Martin S."/>
            <person name="Jiggins C."/>
            <person name="Moest M."/>
            <person name="Warren A I."/>
            <person name="Byers J.R.P. K."/>
            <person name="Montejo-Kovacevich G."/>
            <person name="Yen C E."/>
        </authorList>
    </citation>
    <scope>NUCLEOTIDE SEQUENCE [LARGE SCALE GENOMIC DNA]</scope>
</reference>
<keyword evidence="4" id="KW-1185">Reference proteome</keyword>
<evidence type="ECO:0000313" key="3">
    <source>
        <dbReference type="EMBL" id="CAB3257712.1"/>
    </source>
</evidence>
<dbReference type="InterPro" id="IPR050309">
    <property type="entry name" value="Type-B_Carboxylest/Lipase"/>
</dbReference>
<keyword evidence="1" id="KW-0325">Glycoprotein</keyword>
<dbReference type="InterPro" id="IPR029058">
    <property type="entry name" value="AB_hydrolase_fold"/>
</dbReference>
<comment type="caution">
    <text evidence="3">The sequence shown here is derived from an EMBL/GenBank/DDBJ whole genome shotgun (WGS) entry which is preliminary data.</text>
</comment>
<accession>A0A8S1B7L5</accession>
<dbReference type="OrthoDB" id="19653at2759"/>
<evidence type="ECO:0000259" key="2">
    <source>
        <dbReference type="Pfam" id="PF00135"/>
    </source>
</evidence>
<dbReference type="InterPro" id="IPR002018">
    <property type="entry name" value="CarbesteraseB"/>
</dbReference>